<keyword evidence="2" id="KW-1185">Reference proteome</keyword>
<accession>A0ABQ4SG37</accession>
<protein>
    <recommendedName>
        <fullName evidence="3">TIR domain-containing protein</fullName>
    </recommendedName>
</protein>
<evidence type="ECO:0000313" key="1">
    <source>
        <dbReference type="EMBL" id="GJE02099.1"/>
    </source>
</evidence>
<gene>
    <name evidence="1" type="ORF">GMJLKIPL_4043</name>
</gene>
<comment type="caution">
    <text evidence="1">The sequence shown here is derived from an EMBL/GenBank/DDBJ whole genome shotgun (WGS) entry which is preliminary data.</text>
</comment>
<proteinExistence type="predicted"/>
<reference evidence="1" key="2">
    <citation type="submission" date="2021-08" db="EMBL/GenBank/DDBJ databases">
        <authorList>
            <person name="Tani A."/>
            <person name="Ola A."/>
            <person name="Ogura Y."/>
            <person name="Katsura K."/>
            <person name="Hayashi T."/>
        </authorList>
    </citation>
    <scope>NUCLEOTIDE SEQUENCE</scope>
    <source>
        <strain evidence="1">DSM 17168</strain>
    </source>
</reference>
<evidence type="ECO:0000313" key="2">
    <source>
        <dbReference type="Proteomes" id="UP001055153"/>
    </source>
</evidence>
<name>A0ABQ4SG37_9HYPH</name>
<dbReference type="Proteomes" id="UP001055153">
    <property type="component" value="Unassembled WGS sequence"/>
</dbReference>
<dbReference type="EMBL" id="BPQQ01000047">
    <property type="protein sequence ID" value="GJE02099.1"/>
    <property type="molecule type" value="Genomic_DNA"/>
</dbReference>
<sequence>MSFRFDTEKCFIISPIGRLDDPADTVRIHVERVRTELIDAALALANKTLGINLCSYRADMQAEARDIWRAVLKSILSDQLIFVVLTYDRPNVYYELGIAHSAARPVIILKDSRLQRREFDTYHLQTISYSLGEAGAGGQSTDVNLPVEELANAIVETYRKGEGDVAFDTPVYDPLNKQNARLTVFNKFLDLKYPDWSRLLNQAEKSIDFVGTTLLDLSKVDNDHFLLPDGNKTIKVSLVDFISFKVLFAGLDVTVCICHEDNPSLESTLKGSRAGVDPRFHDQVKEEIDWSTRRWMAVAEAIDRHDTSMLREFSFARLREQVAEPLPQERRGTFRFVKLRHGQVKFRMTLTDQHVLATPVLYRHGRNSGGPAIRARADHAFYQAMRGELDHLLEVNQDHVMAVVGPGLSRRSG</sequence>
<dbReference type="RefSeq" id="WP_290365771.1">
    <property type="nucleotide sequence ID" value="NZ_JAUFPY010000014.1"/>
</dbReference>
<evidence type="ECO:0008006" key="3">
    <source>
        <dbReference type="Google" id="ProtNLM"/>
    </source>
</evidence>
<organism evidence="1 2">
    <name type="scientific">Methylobacterium isbiliense</name>
    <dbReference type="NCBI Taxonomy" id="315478"/>
    <lineage>
        <taxon>Bacteria</taxon>
        <taxon>Pseudomonadati</taxon>
        <taxon>Pseudomonadota</taxon>
        <taxon>Alphaproteobacteria</taxon>
        <taxon>Hyphomicrobiales</taxon>
        <taxon>Methylobacteriaceae</taxon>
        <taxon>Methylobacterium</taxon>
    </lineage>
</organism>
<reference evidence="1" key="1">
    <citation type="journal article" date="2021" name="Front. Microbiol.">
        <title>Comprehensive Comparative Genomics and Phenotyping of Methylobacterium Species.</title>
        <authorList>
            <person name="Alessa O."/>
            <person name="Ogura Y."/>
            <person name="Fujitani Y."/>
            <person name="Takami H."/>
            <person name="Hayashi T."/>
            <person name="Sahin N."/>
            <person name="Tani A."/>
        </authorList>
    </citation>
    <scope>NUCLEOTIDE SEQUENCE</scope>
    <source>
        <strain evidence="1">DSM 17168</strain>
    </source>
</reference>